<sequence length="515" mass="60422">MKYFVPAWYNKAYWWQSHEEAYDKQSTAFDDMISLMSMHRQNEQSFELLVLNDMPNLRTFLHRYELFDVTYWSVFDAIQGFTHATPRAMDYRQLNWPEGTEFLYLPFIVRAVMPDARHANIHFSQDGYVSRIDVYQADVKRYVYTIDDRGYISRISYFDDSGVETKQQYLTREGDWILEVQMSSGAVRVHERYQSYFAQQSYPTMEAVIFEYVMRYRDQALKSTDTVIIAADARHNEALANIFAGYKRCYSVFQQRLETSDTQLATLDQEASWLVDTLENEQRLATYQTTQQLSNRLMRITPFDAQVLPNMSSQLYETYIGLWVDGLSDERLAKVFAQVTDYMERDTSLRLILMTKRKKYMLPQWLHQEIEMINERMNADDKLPEAVEELVKERTEITYIEVKSVPFEVDMIETLATLRLVIDVSHEPDLFLQISCLSAGLPQINTRATDYVAHEMNGYVLENDAQLPEALDYYLIQLKNWNQSYAYAMKLAKKYASDKIIAQLDALIEGENNGA</sequence>
<dbReference type="InterPro" id="IPR022372">
    <property type="entry name" value="Accessory_SS_Asp1"/>
</dbReference>
<dbReference type="EMBL" id="PPRF01000037">
    <property type="protein sequence ID" value="PNZ27459.1"/>
    <property type="molecule type" value="Genomic_DNA"/>
</dbReference>
<gene>
    <name evidence="1" type="primary">asp1</name>
    <name evidence="1" type="ORF">CD122_06470</name>
</gene>
<dbReference type="NCBIfam" id="TIGR03713">
    <property type="entry name" value="acc_sec_asp1"/>
    <property type="match status" value="1"/>
</dbReference>
<dbReference type="Proteomes" id="UP000242752">
    <property type="component" value="Unassembled WGS sequence"/>
</dbReference>
<keyword evidence="2" id="KW-1185">Reference proteome</keyword>
<dbReference type="AlphaFoldDB" id="A0A2K3YPD4"/>
<organism evidence="1 2">
    <name type="scientific">Staphylococcus rostri</name>
    <dbReference type="NCBI Taxonomy" id="522262"/>
    <lineage>
        <taxon>Bacteria</taxon>
        <taxon>Bacillati</taxon>
        <taxon>Bacillota</taxon>
        <taxon>Bacilli</taxon>
        <taxon>Bacillales</taxon>
        <taxon>Staphylococcaceae</taxon>
        <taxon>Staphylococcus</taxon>
    </lineage>
</organism>
<accession>A0A2K3YPD4</accession>
<reference evidence="1 2" key="1">
    <citation type="submission" date="2017-08" db="EMBL/GenBank/DDBJ databases">
        <title>Draft genome sequences of 64 type strains of genus Staph aureus.</title>
        <authorList>
            <person name="Cole K."/>
            <person name="Golubchik T."/>
            <person name="Russell J."/>
            <person name="Foster D."/>
            <person name="Llewelyn M."/>
            <person name="Wilson D."/>
            <person name="Crook D."/>
            <person name="Paul J."/>
        </authorList>
    </citation>
    <scope>NUCLEOTIDE SEQUENCE [LARGE SCALE GENOMIC DNA]</scope>
    <source>
        <strain evidence="1 2">DSM 21968</strain>
    </source>
</reference>
<dbReference type="Pfam" id="PF16993">
    <property type="entry name" value="Asp1"/>
    <property type="match status" value="1"/>
</dbReference>
<evidence type="ECO:0000313" key="1">
    <source>
        <dbReference type="EMBL" id="PNZ27459.1"/>
    </source>
</evidence>
<comment type="caution">
    <text evidence="1">The sequence shown here is derived from an EMBL/GenBank/DDBJ whole genome shotgun (WGS) entry which is preliminary data.</text>
</comment>
<dbReference type="RefSeq" id="WP_103358179.1">
    <property type="nucleotide sequence ID" value="NZ_PPRF01000037.1"/>
</dbReference>
<name>A0A2K3YPD4_9STAP</name>
<proteinExistence type="predicted"/>
<protein>
    <submittedName>
        <fullName evidence="1">Accessory Sec system protein Asp1</fullName>
    </submittedName>
</protein>
<evidence type="ECO:0000313" key="2">
    <source>
        <dbReference type="Proteomes" id="UP000242752"/>
    </source>
</evidence>
<dbReference type="GO" id="GO:0015031">
    <property type="term" value="P:protein transport"/>
    <property type="evidence" value="ECO:0007669"/>
    <property type="project" value="InterPro"/>
</dbReference>
<dbReference type="OrthoDB" id="9767875at2"/>